<sequence>MGPLAILIIIKNIDQQEGVFASINIYHYPQNPKYQSCQGWRVLQASAKIPTHKHQVMRWSRFSLLNDIPLRPYR</sequence>
<accession>A0A8J8P046</accession>
<comment type="caution">
    <text evidence="1">The sequence shown here is derived from an EMBL/GenBank/DDBJ whole genome shotgun (WGS) entry which is preliminary data.</text>
</comment>
<organism evidence="1 2">
    <name type="scientific">Halteria grandinella</name>
    <dbReference type="NCBI Taxonomy" id="5974"/>
    <lineage>
        <taxon>Eukaryota</taxon>
        <taxon>Sar</taxon>
        <taxon>Alveolata</taxon>
        <taxon>Ciliophora</taxon>
        <taxon>Intramacronucleata</taxon>
        <taxon>Spirotrichea</taxon>
        <taxon>Stichotrichia</taxon>
        <taxon>Sporadotrichida</taxon>
        <taxon>Halteriidae</taxon>
        <taxon>Halteria</taxon>
    </lineage>
</organism>
<gene>
    <name evidence="1" type="ORF">FGO68_gene6566</name>
</gene>
<reference evidence="1" key="1">
    <citation type="submission" date="2019-06" db="EMBL/GenBank/DDBJ databases">
        <authorList>
            <person name="Zheng W."/>
        </authorList>
    </citation>
    <scope>NUCLEOTIDE SEQUENCE</scope>
    <source>
        <strain evidence="1">QDHG01</strain>
    </source>
</reference>
<protein>
    <submittedName>
        <fullName evidence="1">Uncharacterized protein</fullName>
    </submittedName>
</protein>
<dbReference type="EMBL" id="RRYP01004018">
    <property type="protein sequence ID" value="TNV83246.1"/>
    <property type="molecule type" value="Genomic_DNA"/>
</dbReference>
<proteinExistence type="predicted"/>
<name>A0A8J8P046_HALGN</name>
<dbReference type="AlphaFoldDB" id="A0A8J8P046"/>
<evidence type="ECO:0000313" key="1">
    <source>
        <dbReference type="EMBL" id="TNV83246.1"/>
    </source>
</evidence>
<dbReference type="Proteomes" id="UP000785679">
    <property type="component" value="Unassembled WGS sequence"/>
</dbReference>
<keyword evidence="2" id="KW-1185">Reference proteome</keyword>
<evidence type="ECO:0000313" key="2">
    <source>
        <dbReference type="Proteomes" id="UP000785679"/>
    </source>
</evidence>